<accession>A0ABP0DHE8</accession>
<dbReference type="SMART" id="SM00731">
    <property type="entry name" value="SprT"/>
    <property type="match status" value="1"/>
</dbReference>
<dbReference type="PANTHER" id="PTHR23099:SF0">
    <property type="entry name" value="GERM CELL NUCLEAR ACIDIC PROTEIN"/>
    <property type="match status" value="1"/>
</dbReference>
<dbReference type="Proteomes" id="UP001642501">
    <property type="component" value="Unassembled WGS sequence"/>
</dbReference>
<feature type="compositionally biased region" description="Basic and acidic residues" evidence="1">
    <location>
        <begin position="213"/>
        <end position="225"/>
    </location>
</feature>
<feature type="compositionally biased region" description="Polar residues" evidence="1">
    <location>
        <begin position="273"/>
        <end position="288"/>
    </location>
</feature>
<feature type="region of interest" description="Disordered" evidence="1">
    <location>
        <begin position="447"/>
        <end position="476"/>
    </location>
</feature>
<feature type="compositionally biased region" description="Basic and acidic residues" evidence="1">
    <location>
        <begin position="122"/>
        <end position="142"/>
    </location>
</feature>
<feature type="region of interest" description="Disordered" evidence="1">
    <location>
        <begin position="1"/>
        <end position="61"/>
    </location>
</feature>
<feature type="region of interest" description="Disordered" evidence="1">
    <location>
        <begin position="104"/>
        <end position="322"/>
    </location>
</feature>
<evidence type="ECO:0000313" key="3">
    <source>
        <dbReference type="EMBL" id="CAK7266712.1"/>
    </source>
</evidence>
<dbReference type="EMBL" id="CAWUOM010000028">
    <property type="protein sequence ID" value="CAK7266712.1"/>
    <property type="molecule type" value="Genomic_DNA"/>
</dbReference>
<feature type="compositionally biased region" description="Gly residues" evidence="1">
    <location>
        <begin position="594"/>
        <end position="610"/>
    </location>
</feature>
<sequence length="695" mass="75731">MRHRRVIIDSDDDIDDFPSLRPASPTPVPTTTGPANTPKLVRPQFRAPEKTPKQSKSRVADIAAAPTTTIRRRKLGRINNDATLLQLPADDKGELSTEEASVLEHVDIEGEDNVESVSDYQDTSKVKVEHDKKQPSCQEKECISNSNYELYDEDEENSGEEIPSAIGMNENDNSSSDNVSDASEFRASSVCSDSSFDSLGDYFARSPTRRPAAAKDKDLRVRTERNASSPIPESAASTYADEESSVFFSAEESFSKYHPVTGPEPHKRRQETENQAQTSSKPTNSRTKTPPLELPHQSRASRLTSPTKKLPRIPQTPHRPSTDEFWNQLVVDDWNTEHSPRKLLFDTSGASVVKKSKASSDGAALETTALSTALKKGKTVAATTTKDAKKVFQNSKHEMAEKFLAELDNTITDGQLSSLAAATGGVQILWTNKLNTTAGRANWRRETLRPKYATPSTQAEHGTGSDTSNTATTAARVHHHASIELAEKVIDDEHRLLNVIAHEFCHLANFMVSGITGNPHGKEFKAWAAKCSRQFGSRGIQVTTKHAYEIDFKYVWTCDACATEFKRHSKSIDPARHRCGACKGALRQTKPVPRGGGAKGASGAGAGVGGSAPTAGPSEYQKFMKEHMAIVRRENPNSPQKIIMTLVADKWTRAKEHKKAASSLATGISQSEAGNDEAGACVDSLGKSLVDLNLG</sequence>
<feature type="domain" description="SprT-like" evidence="2">
    <location>
        <begin position="405"/>
        <end position="589"/>
    </location>
</feature>
<feature type="compositionally biased region" description="Polar residues" evidence="1">
    <location>
        <begin position="454"/>
        <end position="469"/>
    </location>
</feature>
<feature type="compositionally biased region" description="Low complexity" evidence="1">
    <location>
        <begin position="171"/>
        <end position="198"/>
    </location>
</feature>
<comment type="caution">
    <text evidence="3">The sequence shown here is derived from an EMBL/GenBank/DDBJ whole genome shotgun (WGS) entry which is preliminary data.</text>
</comment>
<feature type="compositionally biased region" description="Polar residues" evidence="1">
    <location>
        <begin position="226"/>
        <end position="237"/>
    </location>
</feature>
<dbReference type="SUPFAM" id="SSF47095">
    <property type="entry name" value="HMG-box"/>
    <property type="match status" value="1"/>
</dbReference>
<name>A0ABP0DHE8_9PEZI</name>
<feature type="compositionally biased region" description="Polar residues" evidence="1">
    <location>
        <begin position="298"/>
        <end position="307"/>
    </location>
</feature>
<evidence type="ECO:0000313" key="4">
    <source>
        <dbReference type="Proteomes" id="UP001642501"/>
    </source>
</evidence>
<feature type="region of interest" description="Disordered" evidence="1">
    <location>
        <begin position="590"/>
        <end position="618"/>
    </location>
</feature>
<keyword evidence="4" id="KW-1185">Reference proteome</keyword>
<organism evidence="3 4">
    <name type="scientific">Sporothrix epigloea</name>
    <dbReference type="NCBI Taxonomy" id="1892477"/>
    <lineage>
        <taxon>Eukaryota</taxon>
        <taxon>Fungi</taxon>
        <taxon>Dikarya</taxon>
        <taxon>Ascomycota</taxon>
        <taxon>Pezizomycotina</taxon>
        <taxon>Sordariomycetes</taxon>
        <taxon>Sordariomycetidae</taxon>
        <taxon>Ophiostomatales</taxon>
        <taxon>Ophiostomataceae</taxon>
        <taxon>Sporothrix</taxon>
    </lineage>
</organism>
<evidence type="ECO:0000259" key="2">
    <source>
        <dbReference type="SMART" id="SM00731"/>
    </source>
</evidence>
<evidence type="ECO:0000256" key="1">
    <source>
        <dbReference type="SAM" id="MobiDB-lite"/>
    </source>
</evidence>
<dbReference type="CDD" id="cd00084">
    <property type="entry name" value="HMG-box_SF"/>
    <property type="match status" value="1"/>
</dbReference>
<dbReference type="InterPro" id="IPR036910">
    <property type="entry name" value="HMG_box_dom_sf"/>
</dbReference>
<protein>
    <recommendedName>
        <fullName evidence="2">SprT-like domain-containing protein</fullName>
    </recommendedName>
</protein>
<feature type="compositionally biased region" description="Acidic residues" evidence="1">
    <location>
        <begin position="150"/>
        <end position="159"/>
    </location>
</feature>
<dbReference type="PANTHER" id="PTHR23099">
    <property type="entry name" value="TRANSCRIPTIONAL REGULATOR"/>
    <property type="match status" value="1"/>
</dbReference>
<dbReference type="Pfam" id="PF10263">
    <property type="entry name" value="SprT-like"/>
    <property type="match status" value="1"/>
</dbReference>
<dbReference type="InterPro" id="IPR006640">
    <property type="entry name" value="SprT-like_domain"/>
</dbReference>
<reference evidence="3 4" key="1">
    <citation type="submission" date="2024-01" db="EMBL/GenBank/DDBJ databases">
        <authorList>
            <person name="Allen C."/>
            <person name="Tagirdzhanova G."/>
        </authorList>
    </citation>
    <scope>NUCLEOTIDE SEQUENCE [LARGE SCALE GENOMIC DNA]</scope>
    <source>
        <strain evidence="3 4">CBS 573.63</strain>
    </source>
</reference>
<gene>
    <name evidence="3" type="ORF">SEPCBS57363_002228</name>
</gene>
<dbReference type="InterPro" id="IPR035240">
    <property type="entry name" value="SprT_Zn_ribbon"/>
</dbReference>
<proteinExistence type="predicted"/>
<dbReference type="Pfam" id="PF17283">
    <property type="entry name" value="Zn_ribbon_SprT"/>
    <property type="match status" value="1"/>
</dbReference>